<feature type="compositionally biased region" description="Gly residues" evidence="1">
    <location>
        <begin position="39"/>
        <end position="48"/>
    </location>
</feature>
<name>A0A8S9KG42_BRACR</name>
<gene>
    <name evidence="2" type="ORF">F2Q70_00043407</name>
</gene>
<dbReference type="AlphaFoldDB" id="A0A8S9KG42"/>
<feature type="region of interest" description="Disordered" evidence="1">
    <location>
        <begin position="39"/>
        <end position="64"/>
    </location>
</feature>
<accession>A0A8S9KG42</accession>
<reference evidence="2" key="1">
    <citation type="submission" date="2019-12" db="EMBL/GenBank/DDBJ databases">
        <title>Genome sequencing and annotation of Brassica cretica.</title>
        <authorList>
            <person name="Studholme D.J."/>
            <person name="Sarris P.F."/>
        </authorList>
    </citation>
    <scope>NUCLEOTIDE SEQUENCE</scope>
    <source>
        <strain evidence="2">PFS-102/07</strain>
        <tissue evidence="2">Leaf</tissue>
    </source>
</reference>
<comment type="caution">
    <text evidence="2">The sequence shown here is derived from an EMBL/GenBank/DDBJ whole genome shotgun (WGS) entry which is preliminary data.</text>
</comment>
<proteinExistence type="predicted"/>
<organism evidence="2">
    <name type="scientific">Brassica cretica</name>
    <name type="common">Mustard</name>
    <dbReference type="NCBI Taxonomy" id="69181"/>
    <lineage>
        <taxon>Eukaryota</taxon>
        <taxon>Viridiplantae</taxon>
        <taxon>Streptophyta</taxon>
        <taxon>Embryophyta</taxon>
        <taxon>Tracheophyta</taxon>
        <taxon>Spermatophyta</taxon>
        <taxon>Magnoliopsida</taxon>
        <taxon>eudicotyledons</taxon>
        <taxon>Gunneridae</taxon>
        <taxon>Pentapetalae</taxon>
        <taxon>rosids</taxon>
        <taxon>malvids</taxon>
        <taxon>Brassicales</taxon>
        <taxon>Brassicaceae</taxon>
        <taxon>Brassiceae</taxon>
        <taxon>Brassica</taxon>
    </lineage>
</organism>
<evidence type="ECO:0000313" key="2">
    <source>
        <dbReference type="EMBL" id="KAF2592801.1"/>
    </source>
</evidence>
<dbReference type="EMBL" id="QGKY02000164">
    <property type="protein sequence ID" value="KAF2592801.1"/>
    <property type="molecule type" value="Genomic_DNA"/>
</dbReference>
<protein>
    <submittedName>
        <fullName evidence="2">Uncharacterized protein</fullName>
    </submittedName>
</protein>
<sequence length="116" mass="13191">MVVPLILVRDNNGDLHDQEGHLRNAAEGRAEEEEVNYIGGAGFQGNQGGNRNSYGNKRRESARRRFQGRKFDEFRRVTLVSIDTIHRASIDIHQLKSIDRSTRASIDNAYVVNRVL</sequence>
<evidence type="ECO:0000256" key="1">
    <source>
        <dbReference type="SAM" id="MobiDB-lite"/>
    </source>
</evidence>